<dbReference type="GO" id="GO:0000271">
    <property type="term" value="P:polysaccharide biosynthetic process"/>
    <property type="evidence" value="ECO:0007669"/>
    <property type="project" value="TreeGrafter"/>
</dbReference>
<dbReference type="AlphaFoldDB" id="A0A2H0PYV0"/>
<keyword evidence="3" id="KW-0946">Virion</keyword>
<dbReference type="GO" id="GO:0008830">
    <property type="term" value="F:dTDP-4-dehydrorhamnose 3,5-epimerase activity"/>
    <property type="evidence" value="ECO:0007669"/>
    <property type="project" value="InterPro"/>
</dbReference>
<feature type="active site" description="Proton donor" evidence="1">
    <location>
        <position position="127"/>
    </location>
</feature>
<dbReference type="PANTHER" id="PTHR21047:SF2">
    <property type="entry name" value="THYMIDINE DIPHOSPHO-4-KETO-RHAMNOSE 3,5-EPIMERASE"/>
    <property type="match status" value="1"/>
</dbReference>
<dbReference type="InterPro" id="IPR011051">
    <property type="entry name" value="RmlC_Cupin_sf"/>
</dbReference>
<organism evidence="3 4">
    <name type="scientific">Candidatus Berkelbacteria bacterium CG11_big_fil_rev_8_21_14_0_20_42_15</name>
    <dbReference type="NCBI Taxonomy" id="1974517"/>
    <lineage>
        <taxon>Bacteria</taxon>
        <taxon>Candidatus Berkelbacteria</taxon>
    </lineage>
</organism>
<dbReference type="InterPro" id="IPR000888">
    <property type="entry name" value="RmlC-like"/>
</dbReference>
<dbReference type="PANTHER" id="PTHR21047">
    <property type="entry name" value="DTDP-6-DEOXY-D-GLUCOSE-3,5 EPIMERASE"/>
    <property type="match status" value="1"/>
</dbReference>
<gene>
    <name evidence="3" type="ORF">COV40_02385</name>
</gene>
<dbReference type="Proteomes" id="UP000231154">
    <property type="component" value="Unassembled WGS sequence"/>
</dbReference>
<dbReference type="GO" id="GO:0005829">
    <property type="term" value="C:cytosol"/>
    <property type="evidence" value="ECO:0007669"/>
    <property type="project" value="TreeGrafter"/>
</dbReference>
<name>A0A2H0PYV0_9BACT</name>
<comment type="caution">
    <text evidence="3">The sequence shown here is derived from an EMBL/GenBank/DDBJ whole genome shotgun (WGS) entry which is preliminary data.</text>
</comment>
<dbReference type="EMBL" id="PCXF01000068">
    <property type="protein sequence ID" value="PIR27157.1"/>
    <property type="molecule type" value="Genomic_DNA"/>
</dbReference>
<proteinExistence type="predicted"/>
<feature type="site" description="Participates in a stacking interaction with the thymidine ring of dTDP-4-oxo-6-deoxyglucose" evidence="2">
    <location>
        <position position="133"/>
    </location>
</feature>
<dbReference type="Gene3D" id="2.60.120.10">
    <property type="entry name" value="Jelly Rolls"/>
    <property type="match status" value="1"/>
</dbReference>
<keyword evidence="3" id="KW-0167">Capsid protein</keyword>
<evidence type="ECO:0000256" key="1">
    <source>
        <dbReference type="PIRSR" id="PIRSR600888-1"/>
    </source>
</evidence>
<dbReference type="GO" id="GO:0019305">
    <property type="term" value="P:dTDP-rhamnose biosynthetic process"/>
    <property type="evidence" value="ECO:0007669"/>
    <property type="project" value="TreeGrafter"/>
</dbReference>
<evidence type="ECO:0000256" key="2">
    <source>
        <dbReference type="PIRSR" id="PIRSR600888-3"/>
    </source>
</evidence>
<dbReference type="Pfam" id="PF00908">
    <property type="entry name" value="dTDP_sugar_isom"/>
    <property type="match status" value="1"/>
</dbReference>
<dbReference type="InterPro" id="IPR014710">
    <property type="entry name" value="RmlC-like_jellyroll"/>
</dbReference>
<dbReference type="SUPFAM" id="SSF51182">
    <property type="entry name" value="RmlC-like cupins"/>
    <property type="match status" value="1"/>
</dbReference>
<reference evidence="3 4" key="1">
    <citation type="submission" date="2017-09" db="EMBL/GenBank/DDBJ databases">
        <title>Depth-based differentiation of microbial function through sediment-hosted aquifers and enrichment of novel symbionts in the deep terrestrial subsurface.</title>
        <authorList>
            <person name="Probst A.J."/>
            <person name="Ladd B."/>
            <person name="Jarett J.K."/>
            <person name="Geller-Mcgrath D.E."/>
            <person name="Sieber C.M."/>
            <person name="Emerson J.B."/>
            <person name="Anantharaman K."/>
            <person name="Thomas B.C."/>
            <person name="Malmstrom R."/>
            <person name="Stieglmeier M."/>
            <person name="Klingl A."/>
            <person name="Woyke T."/>
            <person name="Ryan C.M."/>
            <person name="Banfield J.F."/>
        </authorList>
    </citation>
    <scope>NUCLEOTIDE SEQUENCE [LARGE SCALE GENOMIC DNA]</scope>
    <source>
        <strain evidence="3">CG11_big_fil_rev_8_21_14_0_20_42_15</strain>
    </source>
</reference>
<evidence type="ECO:0000313" key="4">
    <source>
        <dbReference type="Proteomes" id="UP000231154"/>
    </source>
</evidence>
<evidence type="ECO:0000313" key="3">
    <source>
        <dbReference type="EMBL" id="PIR27157.1"/>
    </source>
</evidence>
<feature type="active site" description="Proton acceptor" evidence="1">
    <location>
        <position position="59"/>
    </location>
</feature>
<accession>A0A2H0PYV0</accession>
<protein>
    <submittedName>
        <fullName evidence="3">Spore coat protein</fullName>
    </submittedName>
</protein>
<sequence>MIDGVKIKELKVWHDKPDLKQKVEPGVFMEVLRDDDRLLSKFGQSNFTIAYKGTIKAFHWHKYQDDLWFLATGQAAIVLYDMRKKSKTFGKTQVIYGGTDDYKLVLIPQGVVHGYKVLSKEPCLLFYHVTRAYNPKKPDEERIDPFDPQIGFDWNNLS</sequence>